<accession>A0AAV6VNK9</accession>
<name>A0AAV6VNK9_9ARAC</name>
<reference evidence="1 2" key="1">
    <citation type="journal article" date="2022" name="Nat. Ecol. Evol.">
        <title>A masculinizing supergene underlies an exaggerated male reproductive morph in a spider.</title>
        <authorList>
            <person name="Hendrickx F."/>
            <person name="De Corte Z."/>
            <person name="Sonet G."/>
            <person name="Van Belleghem S.M."/>
            <person name="Kostlbacher S."/>
            <person name="Vangestel C."/>
        </authorList>
    </citation>
    <scope>NUCLEOTIDE SEQUENCE [LARGE SCALE GENOMIC DNA]</scope>
    <source>
        <strain evidence="1">W744_W776</strain>
    </source>
</reference>
<organism evidence="1 2">
    <name type="scientific">Oedothorax gibbosus</name>
    <dbReference type="NCBI Taxonomy" id="931172"/>
    <lineage>
        <taxon>Eukaryota</taxon>
        <taxon>Metazoa</taxon>
        <taxon>Ecdysozoa</taxon>
        <taxon>Arthropoda</taxon>
        <taxon>Chelicerata</taxon>
        <taxon>Arachnida</taxon>
        <taxon>Araneae</taxon>
        <taxon>Araneomorphae</taxon>
        <taxon>Entelegynae</taxon>
        <taxon>Araneoidea</taxon>
        <taxon>Linyphiidae</taxon>
        <taxon>Erigoninae</taxon>
        <taxon>Oedothorax</taxon>
    </lineage>
</organism>
<gene>
    <name evidence="1" type="ORF">JTE90_006786</name>
</gene>
<protein>
    <submittedName>
        <fullName evidence="1">Uncharacterized protein</fullName>
    </submittedName>
</protein>
<evidence type="ECO:0000313" key="2">
    <source>
        <dbReference type="Proteomes" id="UP000827092"/>
    </source>
</evidence>
<keyword evidence="2" id="KW-1185">Reference proteome</keyword>
<dbReference type="EMBL" id="JAFNEN010000051">
    <property type="protein sequence ID" value="KAG8197736.1"/>
    <property type="molecule type" value="Genomic_DNA"/>
</dbReference>
<sequence>MGGNAKNDIDCRALKELNEDDVSSFFSTLGQRLRLSSGLKSLHPVVQPVVLGIGPDTPDCILSDISLSSSDLGTTSCSSSANSLTYERVPLAQSTPSKQFIESLKEFYIYLDTEGEHESTVSALRLLPLLLPVNKPIKTPNKTSYKPSKNDVADSMVIVVKSHADLKNAVAERKHHYAHLKLPFQPVTVIVFNGDKVSNSYVIIEDTEYLVTSPMVQGC</sequence>
<dbReference type="Proteomes" id="UP000827092">
    <property type="component" value="Unassembled WGS sequence"/>
</dbReference>
<comment type="caution">
    <text evidence="1">The sequence shown here is derived from an EMBL/GenBank/DDBJ whole genome shotgun (WGS) entry which is preliminary data.</text>
</comment>
<evidence type="ECO:0000313" key="1">
    <source>
        <dbReference type="EMBL" id="KAG8197736.1"/>
    </source>
</evidence>
<proteinExistence type="predicted"/>
<dbReference type="AlphaFoldDB" id="A0AAV6VNK9"/>